<evidence type="ECO:0000313" key="1">
    <source>
        <dbReference type="EMBL" id="GAQ94619.1"/>
    </source>
</evidence>
<comment type="caution">
    <text evidence="1">The sequence shown here is derived from an EMBL/GenBank/DDBJ whole genome shotgun (WGS) entry which is preliminary data.</text>
</comment>
<dbReference type="AlphaFoldDB" id="A0A0U9HNP3"/>
<accession>A0A0U9HNP3</accession>
<reference evidence="2" key="1">
    <citation type="submission" date="2016-01" db="EMBL/GenBank/DDBJ databases">
        <title>Draft genome sequence of Thermodesulfovibrio aggregans strain TGE-P1.</title>
        <authorList>
            <person name="Sekiguchi Y."/>
            <person name="Ohashi A."/>
            <person name="Matsuura N."/>
            <person name="Tourlousse M.D."/>
        </authorList>
    </citation>
    <scope>NUCLEOTIDE SEQUENCE [LARGE SCALE GENOMIC DNA]</scope>
    <source>
        <strain evidence="2">TGE-P1</strain>
    </source>
</reference>
<evidence type="ECO:0000313" key="2">
    <source>
        <dbReference type="Proteomes" id="UP000054976"/>
    </source>
</evidence>
<dbReference type="InterPro" id="IPR053722">
    <property type="entry name" value="Curli_assembly_CsgC/AgfC"/>
</dbReference>
<evidence type="ECO:0008006" key="3">
    <source>
        <dbReference type="Google" id="ProtNLM"/>
    </source>
</evidence>
<protein>
    <recommendedName>
        <fullName evidence="3">Curli assembly protein CsgC</fullName>
    </recommendedName>
</protein>
<dbReference type="OrthoDB" id="9844175at2"/>
<dbReference type="EMBL" id="BCNO01000001">
    <property type="protein sequence ID" value="GAQ94619.1"/>
    <property type="molecule type" value="Genomic_DNA"/>
</dbReference>
<sequence>MKDLFCLIGTVLISVSLFSNSFGEEKKEYEAWLVKEIVNSNLIIKACCKNNTAEETKLILKITAEKKGKAGTSRSIQSNVVLLKAKEKKCDSQIVFNLLEYDNYNIILEAYKDNNLIARDFIVKGNKSD</sequence>
<proteinExistence type="predicted"/>
<gene>
    <name evidence="1" type="ORF">TAGGR_1804</name>
</gene>
<dbReference type="Proteomes" id="UP000054976">
    <property type="component" value="Unassembled WGS sequence"/>
</dbReference>
<keyword evidence="2" id="KW-1185">Reference proteome</keyword>
<organism evidence="1 2">
    <name type="scientific">Thermodesulfovibrio aggregans</name>
    <dbReference type="NCBI Taxonomy" id="86166"/>
    <lineage>
        <taxon>Bacteria</taxon>
        <taxon>Pseudomonadati</taxon>
        <taxon>Nitrospirota</taxon>
        <taxon>Thermodesulfovibrionia</taxon>
        <taxon>Thermodesulfovibrionales</taxon>
        <taxon>Thermodesulfovibrionaceae</taxon>
        <taxon>Thermodesulfovibrio</taxon>
    </lineage>
</organism>
<name>A0A0U9HNP3_9BACT</name>
<dbReference type="Gene3D" id="2.60.40.2420">
    <property type="match status" value="1"/>
</dbReference>
<dbReference type="RefSeq" id="WP_059176053.1">
    <property type="nucleotide sequence ID" value="NZ_BCNO01000001.1"/>
</dbReference>
<dbReference type="STRING" id="86166.TAGGR_1804"/>